<accession>A0A2A6CJR8</accession>
<reference evidence="2" key="1">
    <citation type="journal article" date="2008" name="Nat. Genet.">
        <title>The Pristionchus pacificus genome provides a unique perspective on nematode lifestyle and parasitism.</title>
        <authorList>
            <person name="Dieterich C."/>
            <person name="Clifton S.W."/>
            <person name="Schuster L.N."/>
            <person name="Chinwalla A."/>
            <person name="Delehaunty K."/>
            <person name="Dinkelacker I."/>
            <person name="Fulton L."/>
            <person name="Fulton R."/>
            <person name="Godfrey J."/>
            <person name="Minx P."/>
            <person name="Mitreva M."/>
            <person name="Roeseler W."/>
            <person name="Tian H."/>
            <person name="Witte H."/>
            <person name="Yang S.P."/>
            <person name="Wilson R.K."/>
            <person name="Sommer R.J."/>
        </authorList>
    </citation>
    <scope>NUCLEOTIDE SEQUENCE [LARGE SCALE GENOMIC DNA]</scope>
    <source>
        <strain evidence="2">PS312</strain>
    </source>
</reference>
<dbReference type="AlphaFoldDB" id="A0A2A6CJR8"/>
<dbReference type="EnsemblMetazoa" id="PPA45811.1">
    <property type="protein sequence ID" value="PPA45811.1"/>
    <property type="gene ID" value="WBGene00284180"/>
</dbReference>
<sequence length="77" mass="8061">MAGGSSTDLNLLLRVHRAPIKEKMTQLLLKYCSRSLIARTAPLISFASAVGPASGGHVLCPKSEKAGTARRVLDATG</sequence>
<name>A0A2A6CJR8_PRIPA</name>
<protein>
    <submittedName>
        <fullName evidence="1">Uncharacterized protein</fullName>
    </submittedName>
</protein>
<accession>A0A8R1V1E3</accession>
<evidence type="ECO:0000313" key="1">
    <source>
        <dbReference type="EnsemblMetazoa" id="PPA45811.1"/>
    </source>
</evidence>
<gene>
    <name evidence="1" type="primary">WBGene00284180</name>
</gene>
<proteinExistence type="predicted"/>
<dbReference type="Proteomes" id="UP000005239">
    <property type="component" value="Unassembled WGS sequence"/>
</dbReference>
<evidence type="ECO:0000313" key="2">
    <source>
        <dbReference type="Proteomes" id="UP000005239"/>
    </source>
</evidence>
<keyword evidence="2" id="KW-1185">Reference proteome</keyword>
<reference evidence="1" key="2">
    <citation type="submission" date="2022-06" db="UniProtKB">
        <authorList>
            <consortium name="EnsemblMetazoa"/>
        </authorList>
    </citation>
    <scope>IDENTIFICATION</scope>
    <source>
        <strain evidence="1">PS312</strain>
    </source>
</reference>
<organism evidence="1 2">
    <name type="scientific">Pristionchus pacificus</name>
    <name type="common">Parasitic nematode worm</name>
    <dbReference type="NCBI Taxonomy" id="54126"/>
    <lineage>
        <taxon>Eukaryota</taxon>
        <taxon>Metazoa</taxon>
        <taxon>Ecdysozoa</taxon>
        <taxon>Nematoda</taxon>
        <taxon>Chromadorea</taxon>
        <taxon>Rhabditida</taxon>
        <taxon>Rhabditina</taxon>
        <taxon>Diplogasteromorpha</taxon>
        <taxon>Diplogasteroidea</taxon>
        <taxon>Neodiplogasteridae</taxon>
        <taxon>Pristionchus</taxon>
    </lineage>
</organism>